<keyword evidence="3" id="KW-1185">Reference proteome</keyword>
<name>A0A9J6CG06_POLVA</name>
<proteinExistence type="predicted"/>
<evidence type="ECO:0000313" key="2">
    <source>
        <dbReference type="EMBL" id="KAG5681106.1"/>
    </source>
</evidence>
<dbReference type="Proteomes" id="UP001107558">
    <property type="component" value="Chromosome 1"/>
</dbReference>
<organism evidence="2 3">
    <name type="scientific">Polypedilum vanderplanki</name>
    <name type="common">Sleeping chironomid midge</name>
    <dbReference type="NCBI Taxonomy" id="319348"/>
    <lineage>
        <taxon>Eukaryota</taxon>
        <taxon>Metazoa</taxon>
        <taxon>Ecdysozoa</taxon>
        <taxon>Arthropoda</taxon>
        <taxon>Hexapoda</taxon>
        <taxon>Insecta</taxon>
        <taxon>Pterygota</taxon>
        <taxon>Neoptera</taxon>
        <taxon>Endopterygota</taxon>
        <taxon>Diptera</taxon>
        <taxon>Nematocera</taxon>
        <taxon>Chironomoidea</taxon>
        <taxon>Chironomidae</taxon>
        <taxon>Chironominae</taxon>
        <taxon>Polypedilum</taxon>
        <taxon>Polypedilum</taxon>
    </lineage>
</organism>
<accession>A0A9J6CG06</accession>
<dbReference type="OrthoDB" id="250548at2759"/>
<dbReference type="PANTHER" id="PTHR22876">
    <property type="entry name" value="ZGC:101016"/>
    <property type="match status" value="1"/>
</dbReference>
<dbReference type="AlphaFoldDB" id="A0A9J6CG06"/>
<evidence type="ECO:0000313" key="3">
    <source>
        <dbReference type="Proteomes" id="UP001107558"/>
    </source>
</evidence>
<feature type="compositionally biased region" description="Acidic residues" evidence="1">
    <location>
        <begin position="189"/>
        <end position="213"/>
    </location>
</feature>
<gene>
    <name evidence="2" type="ORF">PVAND_010569</name>
</gene>
<dbReference type="EMBL" id="JADBJN010000001">
    <property type="protein sequence ID" value="KAG5681106.1"/>
    <property type="molecule type" value="Genomic_DNA"/>
</dbReference>
<dbReference type="InterPro" id="IPR019351">
    <property type="entry name" value="DUF2039"/>
</dbReference>
<evidence type="ECO:0000256" key="1">
    <source>
        <dbReference type="SAM" id="MobiDB-lite"/>
    </source>
</evidence>
<comment type="caution">
    <text evidence="2">The sequence shown here is derived from an EMBL/GenBank/DDBJ whole genome shotgun (WGS) entry which is preliminary data.</text>
</comment>
<feature type="region of interest" description="Disordered" evidence="1">
    <location>
        <begin position="147"/>
        <end position="213"/>
    </location>
</feature>
<sequence>MSSKRGDTKRSRPQRHQNTFAFKNNLHDNSTKIKKLNAMSINEVCTHCSEVIQWKIQYRKYKPLTKPKTCNRCNERNVKKAYHVLCRDCALATKQCAKCLKKEGENCEIIPAEPTEEERVKLDIEMRQMIKSLPERKRRTFLRFMNGKKKKNKNADEDVNQEEVEEKPRKMPTRDELLDKLEQLKVSEEKEDEFYDDINESDDEDDWISDDGE</sequence>
<dbReference type="Pfam" id="PF10217">
    <property type="entry name" value="DUF2039"/>
    <property type="match status" value="1"/>
</dbReference>
<feature type="compositionally biased region" description="Basic and acidic residues" evidence="1">
    <location>
        <begin position="166"/>
        <end position="188"/>
    </location>
</feature>
<dbReference type="PANTHER" id="PTHR22876:SF5">
    <property type="entry name" value="CHROMOSOME 9 OPEN READING FRAME 85"/>
    <property type="match status" value="1"/>
</dbReference>
<protein>
    <submittedName>
        <fullName evidence="2">Uncharacterized protein</fullName>
    </submittedName>
</protein>
<reference evidence="2" key="1">
    <citation type="submission" date="2021-03" db="EMBL/GenBank/DDBJ databases">
        <title>Chromosome level genome of the anhydrobiotic midge Polypedilum vanderplanki.</title>
        <authorList>
            <person name="Yoshida Y."/>
            <person name="Kikawada T."/>
            <person name="Gusev O."/>
        </authorList>
    </citation>
    <scope>NUCLEOTIDE SEQUENCE</scope>
    <source>
        <strain evidence="2">NIAS01</strain>
        <tissue evidence="2">Whole body or cell culture</tissue>
    </source>
</reference>